<accession>A0A4R1LF97</accession>
<sequence>MEDLFVKHGSVAPSKVGEWITGKVIYPLWTRRDHPHYLRHAKQFSKTQFLSTTELEQLQMERLREQLIHAFRNISFYRRRFESEGITPLDIRTLSDLRYIPILTKKEIQDHAHEMVAQNQPATARIANQTGGSTGSPLQFWVDRERFDSRRASTDRHNSWAGLHPGQWYAHLWGSRFDTGTSTRPAITWRQRLLYRALTLNTSLISEQDLAEYVALLRRFRPRFMLAYAQSAVMFARYCEQENIRDIHFESIITTAEMLLPEQRQFLERIFKGKVFNRYGCREFSVIASECAYHTGMHINADALIVEIEPSPHAPQGTGKVIVTDLLNRSMPLIRYEIGDMASMSTGTPCPCGRSLPRISEISGRITDFLITPDQRRISGISLALLAGDMPEVRQMQFEQTDRWNIRLRVVPGRGFGHDTTEELRTRLEPYLRGMSNLSIETVDTIASEPSGKFRYVKTSAEVLGSCMTAGHE</sequence>
<dbReference type="Proteomes" id="UP000295210">
    <property type="component" value="Unassembled WGS sequence"/>
</dbReference>
<reference evidence="1 2" key="1">
    <citation type="submission" date="2019-03" db="EMBL/GenBank/DDBJ databases">
        <title>Genomic Encyclopedia of Type Strains, Phase IV (KMG-IV): sequencing the most valuable type-strain genomes for metagenomic binning, comparative biology and taxonomic classification.</title>
        <authorList>
            <person name="Goeker M."/>
        </authorList>
    </citation>
    <scope>NUCLEOTIDE SEQUENCE [LARGE SCALE GENOMIC DNA]</scope>
    <source>
        <strain evidence="1 2">DSM 103428</strain>
    </source>
</reference>
<dbReference type="AlphaFoldDB" id="A0A4R1LF97"/>
<evidence type="ECO:0000313" key="1">
    <source>
        <dbReference type="EMBL" id="TCK75533.1"/>
    </source>
</evidence>
<keyword evidence="2" id="KW-1185">Reference proteome</keyword>
<proteinExistence type="predicted"/>
<dbReference type="EMBL" id="SMGK01000001">
    <property type="protein sequence ID" value="TCK75533.1"/>
    <property type="molecule type" value="Genomic_DNA"/>
</dbReference>
<dbReference type="SUPFAM" id="SSF56801">
    <property type="entry name" value="Acetyl-CoA synthetase-like"/>
    <property type="match status" value="1"/>
</dbReference>
<dbReference type="Gene3D" id="3.40.50.12780">
    <property type="entry name" value="N-terminal domain of ligase-like"/>
    <property type="match status" value="1"/>
</dbReference>
<dbReference type="InterPro" id="IPR053158">
    <property type="entry name" value="CapK_Type1_Caps_Biosynth"/>
</dbReference>
<dbReference type="GO" id="GO:0016874">
    <property type="term" value="F:ligase activity"/>
    <property type="evidence" value="ECO:0007669"/>
    <property type="project" value="UniProtKB-KW"/>
</dbReference>
<name>A0A4R1LF97_9BACT</name>
<keyword evidence="1" id="KW-0436">Ligase</keyword>
<protein>
    <submittedName>
        <fullName evidence="1">Phenylacetate-CoA ligase</fullName>
    </submittedName>
</protein>
<gene>
    <name evidence="1" type="ORF">C7378_0517</name>
</gene>
<dbReference type="PANTHER" id="PTHR36932">
    <property type="entry name" value="CAPSULAR POLYSACCHARIDE BIOSYNTHESIS PROTEIN"/>
    <property type="match status" value="1"/>
</dbReference>
<dbReference type="PANTHER" id="PTHR36932:SF1">
    <property type="entry name" value="CAPSULAR POLYSACCHARIDE BIOSYNTHESIS PROTEIN"/>
    <property type="match status" value="1"/>
</dbReference>
<organism evidence="1 2">
    <name type="scientific">Acidipila rosea</name>
    <dbReference type="NCBI Taxonomy" id="768535"/>
    <lineage>
        <taxon>Bacteria</taxon>
        <taxon>Pseudomonadati</taxon>
        <taxon>Acidobacteriota</taxon>
        <taxon>Terriglobia</taxon>
        <taxon>Terriglobales</taxon>
        <taxon>Acidobacteriaceae</taxon>
        <taxon>Acidipila</taxon>
    </lineage>
</organism>
<comment type="caution">
    <text evidence="1">The sequence shown here is derived from an EMBL/GenBank/DDBJ whole genome shotgun (WGS) entry which is preliminary data.</text>
</comment>
<evidence type="ECO:0000313" key="2">
    <source>
        <dbReference type="Proteomes" id="UP000295210"/>
    </source>
</evidence>
<dbReference type="InterPro" id="IPR042099">
    <property type="entry name" value="ANL_N_sf"/>
</dbReference>